<proteinExistence type="predicted"/>
<dbReference type="RefSeq" id="XP_007317822.1">
    <property type="nucleotide sequence ID" value="XM_007317760.1"/>
</dbReference>
<dbReference type="KEGG" id="sla:SERLADRAFT_388062"/>
<dbReference type="EMBL" id="GL945433">
    <property type="protein sequence ID" value="EGO25700.1"/>
    <property type="molecule type" value="Genomic_DNA"/>
</dbReference>
<evidence type="ECO:0000313" key="1">
    <source>
        <dbReference type="EMBL" id="EGO25700.1"/>
    </source>
</evidence>
<sequence length="50" mass="5978">MERLNIIAFDLEQKNKKSSKWDPRKIMNIYYENCKFAKESLEVLNLAKVS</sequence>
<feature type="non-terminal residue" evidence="1">
    <location>
        <position position="50"/>
    </location>
</feature>
<organism>
    <name type="scientific">Serpula lacrymans var. lacrymans (strain S7.9)</name>
    <name type="common">Dry rot fungus</name>
    <dbReference type="NCBI Taxonomy" id="578457"/>
    <lineage>
        <taxon>Eukaryota</taxon>
        <taxon>Fungi</taxon>
        <taxon>Dikarya</taxon>
        <taxon>Basidiomycota</taxon>
        <taxon>Agaricomycotina</taxon>
        <taxon>Agaricomycetes</taxon>
        <taxon>Agaricomycetidae</taxon>
        <taxon>Boletales</taxon>
        <taxon>Coniophorineae</taxon>
        <taxon>Serpulaceae</taxon>
        <taxon>Serpula</taxon>
    </lineage>
</organism>
<dbReference type="Proteomes" id="UP000008064">
    <property type="component" value="Unassembled WGS sequence"/>
</dbReference>
<dbReference type="AlphaFoldDB" id="F8NTM8"/>
<accession>F8NTM8</accession>
<gene>
    <name evidence="1" type="ORF">SERLADRAFT_388062</name>
</gene>
<dbReference type="HOGENOM" id="CLU_3130006_0_0_1"/>
<reference evidence="1" key="1">
    <citation type="submission" date="2011-04" db="EMBL/GenBank/DDBJ databases">
        <title>Evolution of plant cell wall degrading machinery underlies the functional diversity of forest fungi.</title>
        <authorList>
            <consortium name="US DOE Joint Genome Institute (JGI-PGF)"/>
            <person name="Eastwood D.C."/>
            <person name="Floudas D."/>
            <person name="Binder M."/>
            <person name="Majcherczyk A."/>
            <person name="Schneider P."/>
            <person name="Aerts A."/>
            <person name="Asiegbu F.O."/>
            <person name="Baker S.E."/>
            <person name="Barry K."/>
            <person name="Bendiksby M."/>
            <person name="Blumentritt M."/>
            <person name="Coutinho P.M."/>
            <person name="Cullen D."/>
            <person name="Cullen D."/>
            <person name="Gathman A."/>
            <person name="Goodell B."/>
            <person name="Henrissat B."/>
            <person name="Ihrmark K."/>
            <person name="Kauserud H."/>
            <person name="Kohler A."/>
            <person name="LaButti K."/>
            <person name="Lapidus A."/>
            <person name="Lavin J.L."/>
            <person name="Lee Y.-H."/>
            <person name="Lindquist E."/>
            <person name="Lilly W."/>
            <person name="Lucas S."/>
            <person name="Morin E."/>
            <person name="Murat C."/>
            <person name="Oguiza J.A."/>
            <person name="Park J."/>
            <person name="Pisabarro A.G."/>
            <person name="Riley R."/>
            <person name="Rosling A."/>
            <person name="Salamov A."/>
            <person name="Schmidt O."/>
            <person name="Schmutz J."/>
            <person name="Skrede I."/>
            <person name="Stenlid J."/>
            <person name="Wiebenga A."/>
            <person name="Xie X."/>
            <person name="Kues U."/>
            <person name="Hibbett D.S."/>
            <person name="Hoffmeister D."/>
            <person name="Hogberg N."/>
            <person name="Martin F."/>
            <person name="Grigoriev I.V."/>
            <person name="Watkinson S.C."/>
        </authorList>
    </citation>
    <scope>NUCLEOTIDE SEQUENCE</scope>
    <source>
        <strain evidence="1">S7.9</strain>
    </source>
</reference>
<dbReference type="GeneID" id="18811309"/>
<name>F8NTM8_SERL9</name>
<protein>
    <submittedName>
        <fullName evidence="1">Uncharacterized protein</fullName>
    </submittedName>
</protein>